<organism evidence="1">
    <name type="scientific">marine sediment metagenome</name>
    <dbReference type="NCBI Taxonomy" id="412755"/>
    <lineage>
        <taxon>unclassified sequences</taxon>
        <taxon>metagenomes</taxon>
        <taxon>ecological metagenomes</taxon>
    </lineage>
</organism>
<accession>A0A0F9DE71</accession>
<reference evidence="1" key="1">
    <citation type="journal article" date="2015" name="Nature">
        <title>Complex archaea that bridge the gap between prokaryotes and eukaryotes.</title>
        <authorList>
            <person name="Spang A."/>
            <person name="Saw J.H."/>
            <person name="Jorgensen S.L."/>
            <person name="Zaremba-Niedzwiedzka K."/>
            <person name="Martijn J."/>
            <person name="Lind A.E."/>
            <person name="van Eijk R."/>
            <person name="Schleper C."/>
            <person name="Guy L."/>
            <person name="Ettema T.J."/>
        </authorList>
    </citation>
    <scope>NUCLEOTIDE SEQUENCE</scope>
</reference>
<evidence type="ECO:0000313" key="1">
    <source>
        <dbReference type="EMBL" id="KKL52026.1"/>
    </source>
</evidence>
<protein>
    <submittedName>
        <fullName evidence="1">Uncharacterized protein</fullName>
    </submittedName>
</protein>
<gene>
    <name evidence="1" type="ORF">LCGC14_2289600</name>
</gene>
<dbReference type="AlphaFoldDB" id="A0A0F9DE71"/>
<proteinExistence type="predicted"/>
<dbReference type="EMBL" id="LAZR01032037">
    <property type="protein sequence ID" value="KKL52026.1"/>
    <property type="molecule type" value="Genomic_DNA"/>
</dbReference>
<comment type="caution">
    <text evidence="1">The sequence shown here is derived from an EMBL/GenBank/DDBJ whole genome shotgun (WGS) entry which is preliminary data.</text>
</comment>
<sequence length="59" mass="6949">MVSICIPDLHITTIHGVPQAFLYLFLQFFMQQQGKEALEEHLRRTEGQLFALEEKIILY</sequence>
<feature type="non-terminal residue" evidence="1">
    <location>
        <position position="59"/>
    </location>
</feature>
<name>A0A0F9DE71_9ZZZZ</name>